<evidence type="ECO:0000313" key="4">
    <source>
        <dbReference type="EMBL" id="KAG9350656.1"/>
    </source>
</evidence>
<reference evidence="4" key="1">
    <citation type="thesis" date="2021" institute="BYU ScholarsArchive" country="Provo, UT, USA">
        <title>Applications of and Algorithms for Genome Assembly and Genomic Analyses with an Emphasis on Marine Teleosts.</title>
        <authorList>
            <person name="Pickett B.D."/>
        </authorList>
    </citation>
    <scope>NUCLEOTIDE SEQUENCE</scope>
    <source>
        <strain evidence="4">HI-2016</strain>
    </source>
</reference>
<dbReference type="SMART" id="SM00875">
    <property type="entry name" value="BACK"/>
    <property type="match status" value="1"/>
</dbReference>
<dbReference type="Gene3D" id="2.120.10.80">
    <property type="entry name" value="Kelch-type beta propeller"/>
    <property type="match status" value="1"/>
</dbReference>
<dbReference type="PANTHER" id="PTHR24412:SF490">
    <property type="entry name" value="BTB DOMAIN-CONTAINING PROTEIN"/>
    <property type="match status" value="1"/>
</dbReference>
<organism evidence="4 5">
    <name type="scientific">Albula glossodonta</name>
    <name type="common">roundjaw bonefish</name>
    <dbReference type="NCBI Taxonomy" id="121402"/>
    <lineage>
        <taxon>Eukaryota</taxon>
        <taxon>Metazoa</taxon>
        <taxon>Chordata</taxon>
        <taxon>Craniata</taxon>
        <taxon>Vertebrata</taxon>
        <taxon>Euteleostomi</taxon>
        <taxon>Actinopterygii</taxon>
        <taxon>Neopterygii</taxon>
        <taxon>Teleostei</taxon>
        <taxon>Albuliformes</taxon>
        <taxon>Albulidae</taxon>
        <taxon>Albula</taxon>
    </lineage>
</organism>
<proteinExistence type="predicted"/>
<keyword evidence="5" id="KW-1185">Reference proteome</keyword>
<dbReference type="InterPro" id="IPR006652">
    <property type="entry name" value="Kelch_1"/>
</dbReference>
<dbReference type="AlphaFoldDB" id="A0A8T2PFZ5"/>
<keyword evidence="2" id="KW-0677">Repeat</keyword>
<keyword evidence="1" id="KW-0880">Kelch repeat</keyword>
<sequence>MREGLGVDIVTMACRKSEQEVYNVNTTTLPESDTGVLDSTRQHTCATSEESETEMVPDTVLQVDTESFLVNRQSLAGLSPYFRAMFYGGGQESTRSHIEIKGVRLEQFRILMEYARSSTLPLDRDNVQGILEAADYLQLEQARLLCCKFLERELHLSNCLGMMAYAWQLGCLELYTAAREVAVTHLPALACEEDFMYLSKESIADLLSSDDLFLPREDFAFEVVLRWATFDLNREDDFVELAGLVRPECLSLSYISDLLTSVKGSDPRAKLLCKLDSHPPASWTQPRSIPRNRARETLYMLGGPHDQDQQALFHFRPHCGIWGSCAPFKQKNLTQYAVAAVGDNVVVTGGYFRDEVVWYSVDWVRVFQCTCGRWVDGPLLQKSRHSHCSVGLGYELFVLGGSMDEGPTADVERLAMGAESWENASPMVRAVERAAIVTMGSCIYVACGLDENGEVYGGIQRYQVETDQWDVASYSPLPRYGFTFTV</sequence>
<gene>
    <name evidence="4" type="ORF">JZ751_024545</name>
</gene>
<protein>
    <recommendedName>
        <fullName evidence="3">BTB domain-containing protein</fullName>
    </recommendedName>
</protein>
<evidence type="ECO:0000259" key="3">
    <source>
        <dbReference type="PROSITE" id="PS50097"/>
    </source>
</evidence>
<evidence type="ECO:0000256" key="2">
    <source>
        <dbReference type="ARBA" id="ARBA00022737"/>
    </source>
</evidence>
<dbReference type="EMBL" id="JAFBMS010000007">
    <property type="protein sequence ID" value="KAG9350656.1"/>
    <property type="molecule type" value="Genomic_DNA"/>
</dbReference>
<dbReference type="PANTHER" id="PTHR24412">
    <property type="entry name" value="KELCH PROTEIN"/>
    <property type="match status" value="1"/>
</dbReference>
<feature type="domain" description="BTB" evidence="3">
    <location>
        <begin position="57"/>
        <end position="124"/>
    </location>
</feature>
<accession>A0A8T2PFZ5</accession>
<dbReference type="Gene3D" id="1.25.40.420">
    <property type="match status" value="1"/>
</dbReference>
<evidence type="ECO:0000256" key="1">
    <source>
        <dbReference type="ARBA" id="ARBA00022441"/>
    </source>
</evidence>
<dbReference type="PROSITE" id="PS50097">
    <property type="entry name" value="BTB"/>
    <property type="match status" value="1"/>
</dbReference>
<dbReference type="InterPro" id="IPR015915">
    <property type="entry name" value="Kelch-typ_b-propeller"/>
</dbReference>
<dbReference type="SUPFAM" id="SSF54695">
    <property type="entry name" value="POZ domain"/>
    <property type="match status" value="1"/>
</dbReference>
<dbReference type="InterPro" id="IPR000210">
    <property type="entry name" value="BTB/POZ_dom"/>
</dbReference>
<dbReference type="InterPro" id="IPR011333">
    <property type="entry name" value="SKP1/BTB/POZ_sf"/>
</dbReference>
<dbReference type="Gene3D" id="3.30.710.10">
    <property type="entry name" value="Potassium Channel Kv1.1, Chain A"/>
    <property type="match status" value="1"/>
</dbReference>
<dbReference type="SUPFAM" id="SSF117281">
    <property type="entry name" value="Kelch motif"/>
    <property type="match status" value="1"/>
</dbReference>
<dbReference type="InterPro" id="IPR011705">
    <property type="entry name" value="BACK"/>
</dbReference>
<evidence type="ECO:0000313" key="5">
    <source>
        <dbReference type="Proteomes" id="UP000824540"/>
    </source>
</evidence>
<comment type="caution">
    <text evidence="4">The sequence shown here is derived from an EMBL/GenBank/DDBJ whole genome shotgun (WGS) entry which is preliminary data.</text>
</comment>
<dbReference type="Pfam" id="PF01344">
    <property type="entry name" value="Kelch_1"/>
    <property type="match status" value="1"/>
</dbReference>
<dbReference type="SMART" id="SM00225">
    <property type="entry name" value="BTB"/>
    <property type="match status" value="1"/>
</dbReference>
<dbReference type="OrthoDB" id="10027872at2759"/>
<name>A0A8T2PFZ5_9TELE</name>
<dbReference type="Pfam" id="PF00651">
    <property type="entry name" value="BTB"/>
    <property type="match status" value="1"/>
</dbReference>
<dbReference type="Pfam" id="PF07707">
    <property type="entry name" value="BACK"/>
    <property type="match status" value="1"/>
</dbReference>
<dbReference type="Proteomes" id="UP000824540">
    <property type="component" value="Unassembled WGS sequence"/>
</dbReference>